<dbReference type="OrthoDB" id="2414615at2"/>
<feature type="compositionally biased region" description="Polar residues" evidence="2">
    <location>
        <begin position="168"/>
        <end position="184"/>
    </location>
</feature>
<feature type="coiled-coil region" evidence="1">
    <location>
        <begin position="64"/>
        <end position="91"/>
    </location>
</feature>
<gene>
    <name evidence="4" type="ORF">BUZ61_05275</name>
</gene>
<dbReference type="AlphaFoldDB" id="A0A2T4SBQ2"/>
<evidence type="ECO:0000313" key="4">
    <source>
        <dbReference type="EMBL" id="PTK59590.1"/>
    </source>
</evidence>
<evidence type="ECO:0000256" key="2">
    <source>
        <dbReference type="SAM" id="MobiDB-lite"/>
    </source>
</evidence>
<keyword evidence="3" id="KW-0812">Transmembrane</keyword>
<feature type="region of interest" description="Disordered" evidence="2">
    <location>
        <begin position="310"/>
        <end position="406"/>
    </location>
</feature>
<feature type="compositionally biased region" description="Basic and acidic residues" evidence="2">
    <location>
        <begin position="350"/>
        <end position="360"/>
    </location>
</feature>
<keyword evidence="3" id="KW-0472">Membrane</keyword>
<feature type="compositionally biased region" description="Polar residues" evidence="2">
    <location>
        <begin position="368"/>
        <end position="386"/>
    </location>
</feature>
<feature type="compositionally biased region" description="Polar residues" evidence="2">
    <location>
        <begin position="115"/>
        <end position="131"/>
    </location>
</feature>
<keyword evidence="3" id="KW-1133">Transmembrane helix</keyword>
<feature type="compositionally biased region" description="Basic and acidic residues" evidence="2">
    <location>
        <begin position="390"/>
        <end position="406"/>
    </location>
</feature>
<reference evidence="4 5" key="1">
    <citation type="journal article" date="2016" name="Front. Microbiol.">
        <title>Comprehensive Phylogenetic Analysis of Bovine Non-aureus Staphylococci Species Based on Whole-Genome Sequencing.</title>
        <authorList>
            <person name="Naushad S."/>
            <person name="Barkema H.W."/>
            <person name="Luby C."/>
            <person name="Condas L.A."/>
            <person name="Nobrega D.B."/>
            <person name="Carson D.A."/>
            <person name="De Buck J."/>
        </authorList>
    </citation>
    <scope>NUCLEOTIDE SEQUENCE [LARGE SCALE GENOMIC DNA]</scope>
    <source>
        <strain evidence="4 5">SNUC 4337</strain>
    </source>
</reference>
<protein>
    <recommendedName>
        <fullName evidence="6">Smooth muscle caldesmon</fullName>
    </recommendedName>
</protein>
<name>A0A2T4SBQ2_9STAP</name>
<accession>A0A2T4SBQ2</accession>
<sequence length="406" mass="44701">MKYYNRDDYERNLESYEVEDYFTSGARNVFVYGFIVGAVIGSTVGLISISKSRQSDTSVPKANQKFKSNLVEQTENEKAAAERQVAQIKDTTTTHNELDAQKVAIQQETSDHNLADTSPQAQEEMSKQQPMNAAEQLSHINEQAEPTEREIEAQKDAVKEEAEDHNLSDASTISSSKETSRNSIISPNNLATVAKEKKKILNNNTQVSKNTSELIAEEGVKSNPNRIVPNLVTKKETKKDEDNHIKAAVAGTVTASGLAIAASQKRDAIAKNPKVAKNTADLLKPETLTSKVNNNVPNLVTKKIDNAVESSNKVENSADKAKQTTKNAKPQAAEQRVKQTHNSVSFKDGIIVHDEAEKGISNEAKIADNTSDSQTENETPTYSKNRLQSKKTEKAKSKIDKRTFND</sequence>
<dbReference type="EMBL" id="PZHR01000019">
    <property type="protein sequence ID" value="PTK59590.1"/>
    <property type="molecule type" value="Genomic_DNA"/>
</dbReference>
<proteinExistence type="predicted"/>
<dbReference type="Proteomes" id="UP000240400">
    <property type="component" value="Unassembled WGS sequence"/>
</dbReference>
<feature type="region of interest" description="Disordered" evidence="2">
    <location>
        <begin position="108"/>
        <end position="184"/>
    </location>
</feature>
<evidence type="ECO:0000256" key="1">
    <source>
        <dbReference type="SAM" id="Coils"/>
    </source>
</evidence>
<feature type="transmembrane region" description="Helical" evidence="3">
    <location>
        <begin position="29"/>
        <end position="49"/>
    </location>
</feature>
<comment type="caution">
    <text evidence="4">The sequence shown here is derived from an EMBL/GenBank/DDBJ whole genome shotgun (WGS) entry which is preliminary data.</text>
</comment>
<dbReference type="RefSeq" id="WP_107644124.1">
    <property type="nucleotide sequence ID" value="NZ_JAFNLP010000001.1"/>
</dbReference>
<evidence type="ECO:0000256" key="3">
    <source>
        <dbReference type="SAM" id="Phobius"/>
    </source>
</evidence>
<organism evidence="4 5">
    <name type="scientific">Staphylococcus nepalensis</name>
    <dbReference type="NCBI Taxonomy" id="214473"/>
    <lineage>
        <taxon>Bacteria</taxon>
        <taxon>Bacillati</taxon>
        <taxon>Bacillota</taxon>
        <taxon>Bacilli</taxon>
        <taxon>Bacillales</taxon>
        <taxon>Staphylococcaceae</taxon>
        <taxon>Staphylococcus</taxon>
    </lineage>
</organism>
<feature type="compositionally biased region" description="Basic and acidic residues" evidence="2">
    <location>
        <begin position="146"/>
        <end position="167"/>
    </location>
</feature>
<evidence type="ECO:0000313" key="5">
    <source>
        <dbReference type="Proteomes" id="UP000240400"/>
    </source>
</evidence>
<evidence type="ECO:0008006" key="6">
    <source>
        <dbReference type="Google" id="ProtNLM"/>
    </source>
</evidence>
<keyword evidence="1" id="KW-0175">Coiled coil</keyword>